<keyword evidence="2" id="KW-1185">Reference proteome</keyword>
<feature type="non-terminal residue" evidence="1">
    <location>
        <position position="1"/>
    </location>
</feature>
<sequence>QLEGSVFEKQDLETLIHELVHIKIKGHSSEFTQLYNQLMHYWSDDFKENIIKARIQSLTCWDNKQYNAIKKDQLLISKKLKLLTRTSLCRPTNPNSQESTLYNIALLIHLYQTSPDNLNKEGLTEDELIDIGLKAIYKHHSNGLDEQKMQVIEALPIGTLPPSNLDQSDPKSYCIQLIKKLRDFFKLLHAIFPRIIDLKKAKDAAKLIWSYSRQLWFDLITIINALIDMFFPQTYDQ</sequence>
<dbReference type="Proteomes" id="UP000789366">
    <property type="component" value="Unassembled WGS sequence"/>
</dbReference>
<accession>A0ACA9NSL0</accession>
<dbReference type="EMBL" id="CAJVPW010017038">
    <property type="protein sequence ID" value="CAG8674408.1"/>
    <property type="molecule type" value="Genomic_DNA"/>
</dbReference>
<comment type="caution">
    <text evidence="1">The sequence shown here is derived from an EMBL/GenBank/DDBJ whole genome shotgun (WGS) entry which is preliminary data.</text>
</comment>
<name>A0ACA9NSL0_9GLOM</name>
<protein>
    <submittedName>
        <fullName evidence="1">12149_t:CDS:1</fullName>
    </submittedName>
</protein>
<evidence type="ECO:0000313" key="2">
    <source>
        <dbReference type="Proteomes" id="UP000789366"/>
    </source>
</evidence>
<organism evidence="1 2">
    <name type="scientific">Cetraspora pellucida</name>
    <dbReference type="NCBI Taxonomy" id="1433469"/>
    <lineage>
        <taxon>Eukaryota</taxon>
        <taxon>Fungi</taxon>
        <taxon>Fungi incertae sedis</taxon>
        <taxon>Mucoromycota</taxon>
        <taxon>Glomeromycotina</taxon>
        <taxon>Glomeromycetes</taxon>
        <taxon>Diversisporales</taxon>
        <taxon>Gigasporaceae</taxon>
        <taxon>Cetraspora</taxon>
    </lineage>
</organism>
<proteinExistence type="predicted"/>
<gene>
    <name evidence="1" type="ORF">SPELUC_LOCUS9834</name>
</gene>
<evidence type="ECO:0000313" key="1">
    <source>
        <dbReference type="EMBL" id="CAG8674408.1"/>
    </source>
</evidence>
<reference evidence="1" key="1">
    <citation type="submission" date="2021-06" db="EMBL/GenBank/DDBJ databases">
        <authorList>
            <person name="Kallberg Y."/>
            <person name="Tangrot J."/>
            <person name="Rosling A."/>
        </authorList>
    </citation>
    <scope>NUCLEOTIDE SEQUENCE</scope>
    <source>
        <strain evidence="1">28 12/20/2015</strain>
    </source>
</reference>